<evidence type="ECO:0000256" key="3">
    <source>
        <dbReference type="ARBA" id="ARBA00023237"/>
    </source>
</evidence>
<feature type="signal peptide" evidence="4">
    <location>
        <begin position="1"/>
        <end position="21"/>
    </location>
</feature>
<dbReference type="Gene3D" id="2.170.130.10">
    <property type="entry name" value="TonB-dependent receptor, plug domain"/>
    <property type="match status" value="1"/>
</dbReference>
<dbReference type="Gene3D" id="2.40.170.20">
    <property type="entry name" value="TonB-dependent receptor, beta-barrel domain"/>
    <property type="match status" value="1"/>
</dbReference>
<dbReference type="SUPFAM" id="SSF56935">
    <property type="entry name" value="Porins"/>
    <property type="match status" value="1"/>
</dbReference>
<reference evidence="6 7" key="1">
    <citation type="submission" date="2017-02" db="EMBL/GenBank/DDBJ databases">
        <authorList>
            <person name="Peterson S.W."/>
        </authorList>
    </citation>
    <scope>NUCLEOTIDE SEQUENCE [LARGE SCALE GENOMIC DNA]</scope>
    <source>
        <strain evidence="6 7">DSM 18108</strain>
    </source>
</reference>
<dbReference type="Pfam" id="PF14905">
    <property type="entry name" value="OMP_b-brl_3"/>
    <property type="match status" value="1"/>
</dbReference>
<keyword evidence="6" id="KW-0675">Receptor</keyword>
<dbReference type="PANTHER" id="PTHR40980">
    <property type="entry name" value="PLUG DOMAIN-CONTAINING PROTEIN"/>
    <property type="match status" value="1"/>
</dbReference>
<feature type="domain" description="Outer membrane protein beta-barrel" evidence="5">
    <location>
        <begin position="300"/>
        <end position="679"/>
    </location>
</feature>
<evidence type="ECO:0000313" key="7">
    <source>
        <dbReference type="Proteomes" id="UP000190166"/>
    </source>
</evidence>
<proteinExistence type="predicted"/>
<evidence type="ECO:0000313" key="6">
    <source>
        <dbReference type="EMBL" id="SKD09000.1"/>
    </source>
</evidence>
<dbReference type="STRING" id="393003.SAMN05660461_4877"/>
<dbReference type="Proteomes" id="UP000190166">
    <property type="component" value="Unassembled WGS sequence"/>
</dbReference>
<keyword evidence="7" id="KW-1185">Reference proteome</keyword>
<dbReference type="AlphaFoldDB" id="A0A1T5P8C2"/>
<evidence type="ECO:0000256" key="2">
    <source>
        <dbReference type="ARBA" id="ARBA00023136"/>
    </source>
</evidence>
<evidence type="ECO:0000256" key="4">
    <source>
        <dbReference type="SAM" id="SignalP"/>
    </source>
</evidence>
<keyword evidence="2" id="KW-0472">Membrane</keyword>
<gene>
    <name evidence="6" type="ORF">SAMN05660461_4877</name>
</gene>
<comment type="subcellular location">
    <subcellularLocation>
        <location evidence="1">Cell outer membrane</location>
    </subcellularLocation>
</comment>
<dbReference type="InterPro" id="IPR036942">
    <property type="entry name" value="Beta-barrel_TonB_sf"/>
</dbReference>
<feature type="chain" id="PRO_5012798266" evidence="4">
    <location>
        <begin position="22"/>
        <end position="735"/>
    </location>
</feature>
<sequence length="735" mass="81383">MNYLLLTLFLLPFVPAAGQSAAPDSLPALKQLKEVRVQASKPLLQQQAYGTVVNVQSSVLTKGSSVLEVLERAPGVNIDRRTNGIALNGKSGVMVMLNGKLLRMSADQLMVYLQGMTAADVEKIELLNTPPAKYDASGNAGMINIVIKKNRNQGNLSLTGGYGYGEKAAASLNFGRTIRNTGLYGSYSFSHDRAYYDWFARATDDMKLLGGPSSSDFLSVIKPVGNTHNIILGADVNLTPRLIIGGSINGNISRMADHTVNHGEYLVNKTTAYNMDADIMVNNNWDNLGASVYAEKKIREGEQLNIDLDYLYYKNNRPSSAVSSFVDSAGHTPGTNDTLFAAVQRTFSVSSMRIGVFKMDYSRQLSPKIKIEAGIKGTYTKNNSNSRIESFLDGDWVSSTAATNNIIMKEAIGAAYGSLETQLHPALRLVAGLRYEYSQTQMDDPQKKQQITKRTLGKFFPGIFLTWKKQEAEWQLSYTKRISRPAYNDLASFVVYSGPTSVETGNPMLKPTITNNVKLGYNYHGYSFSLLYSKDDAPVARYQLTPNPAGEVIWVSPQNLLFQHNLSLQALVPWKVNDWWNMSFGFTGGWRQFKLDFTATPVQKDYFGFNTNFSTAFTLPARFNLEISGWYNSTTYDGSKKADPFGALNAGLKKELNNNGGSLQLTVTDILRTVRISSYFGTLAEEAFNLKSKVTFQAESGKAQIIKLTWAKTFGNQQQSRQRSGTDEESNRVRK</sequence>
<accession>A0A1T5P8C2</accession>
<dbReference type="GO" id="GO:0009279">
    <property type="term" value="C:cell outer membrane"/>
    <property type="evidence" value="ECO:0007669"/>
    <property type="project" value="UniProtKB-SubCell"/>
</dbReference>
<dbReference type="PANTHER" id="PTHR40980:SF4">
    <property type="entry name" value="TONB-DEPENDENT RECEPTOR-LIKE BETA-BARREL DOMAIN-CONTAINING PROTEIN"/>
    <property type="match status" value="1"/>
</dbReference>
<evidence type="ECO:0000259" key="5">
    <source>
        <dbReference type="Pfam" id="PF14905"/>
    </source>
</evidence>
<dbReference type="EMBL" id="FUZZ01000004">
    <property type="protein sequence ID" value="SKD09000.1"/>
    <property type="molecule type" value="Genomic_DNA"/>
</dbReference>
<dbReference type="InterPro" id="IPR041700">
    <property type="entry name" value="OMP_b-brl_3"/>
</dbReference>
<name>A0A1T5P8C2_9BACT</name>
<protein>
    <submittedName>
        <fullName evidence="6">Outer membrane receptor proteins, mostly Fe transport</fullName>
    </submittedName>
</protein>
<organism evidence="6 7">
    <name type="scientific">Chitinophaga ginsengisegetis</name>
    <dbReference type="NCBI Taxonomy" id="393003"/>
    <lineage>
        <taxon>Bacteria</taxon>
        <taxon>Pseudomonadati</taxon>
        <taxon>Bacteroidota</taxon>
        <taxon>Chitinophagia</taxon>
        <taxon>Chitinophagales</taxon>
        <taxon>Chitinophagaceae</taxon>
        <taxon>Chitinophaga</taxon>
    </lineage>
</organism>
<keyword evidence="3" id="KW-0998">Cell outer membrane</keyword>
<keyword evidence="4" id="KW-0732">Signal</keyword>
<dbReference type="RefSeq" id="WP_143313678.1">
    <property type="nucleotide sequence ID" value="NZ_FUZZ01000004.1"/>
</dbReference>
<dbReference type="InterPro" id="IPR037066">
    <property type="entry name" value="Plug_dom_sf"/>
</dbReference>
<evidence type="ECO:0000256" key="1">
    <source>
        <dbReference type="ARBA" id="ARBA00004442"/>
    </source>
</evidence>